<gene>
    <name evidence="14" type="ORF">SAMN05216550_12246</name>
</gene>
<dbReference type="GO" id="GO:0009306">
    <property type="term" value="P:protein secretion"/>
    <property type="evidence" value="ECO:0007669"/>
    <property type="project" value="InterPro"/>
</dbReference>
<dbReference type="AlphaFoldDB" id="A0AAQ1GLW6"/>
<dbReference type="InterPro" id="IPR010994">
    <property type="entry name" value="RuvA_2-like"/>
</dbReference>
<comment type="subcellular location">
    <subcellularLocation>
        <location evidence="1 10">Cell inner membrane</location>
    </subcellularLocation>
</comment>
<keyword evidence="5 10" id="KW-0997">Cell inner membrane</keyword>
<keyword evidence="8" id="KW-1133">Transmembrane helix</keyword>
<dbReference type="Gene3D" id="1.10.40.60">
    <property type="entry name" value="EpsJ-like"/>
    <property type="match status" value="1"/>
</dbReference>
<dbReference type="EMBL" id="FNZM01000022">
    <property type="protein sequence ID" value="SEK12529.1"/>
    <property type="molecule type" value="Genomic_DNA"/>
</dbReference>
<evidence type="ECO:0000256" key="8">
    <source>
        <dbReference type="ARBA" id="ARBA00022989"/>
    </source>
</evidence>
<dbReference type="Pfam" id="PF03934">
    <property type="entry name" value="T2SSK"/>
    <property type="match status" value="1"/>
</dbReference>
<evidence type="ECO:0000256" key="9">
    <source>
        <dbReference type="ARBA" id="ARBA00023136"/>
    </source>
</evidence>
<evidence type="ECO:0000256" key="3">
    <source>
        <dbReference type="ARBA" id="ARBA00022448"/>
    </source>
</evidence>
<dbReference type="SUPFAM" id="SSF47781">
    <property type="entry name" value="RuvA domain 2-like"/>
    <property type="match status" value="1"/>
</dbReference>
<dbReference type="RefSeq" id="WP_074986913.1">
    <property type="nucleotide sequence ID" value="NZ_CADFGN010000001.1"/>
</dbReference>
<feature type="region of interest" description="Disordered" evidence="11">
    <location>
        <begin position="181"/>
        <end position="220"/>
    </location>
</feature>
<evidence type="ECO:0000256" key="4">
    <source>
        <dbReference type="ARBA" id="ARBA00022475"/>
    </source>
</evidence>
<evidence type="ECO:0000256" key="7">
    <source>
        <dbReference type="ARBA" id="ARBA00022927"/>
    </source>
</evidence>
<keyword evidence="7" id="KW-0653">Protein transport</keyword>
<dbReference type="PANTHER" id="PTHR38831:SF1">
    <property type="entry name" value="TYPE II SECRETION SYSTEM PROTEIN K-RELATED"/>
    <property type="match status" value="1"/>
</dbReference>
<evidence type="ECO:0000256" key="1">
    <source>
        <dbReference type="ARBA" id="ARBA00004533"/>
    </source>
</evidence>
<keyword evidence="9 10" id="KW-0472">Membrane</keyword>
<dbReference type="PIRSF" id="PIRSF002786">
    <property type="entry name" value="XcpX"/>
    <property type="match status" value="1"/>
</dbReference>
<evidence type="ECO:0000313" key="14">
    <source>
        <dbReference type="EMBL" id="SEK12529.1"/>
    </source>
</evidence>
<dbReference type="Pfam" id="PF21687">
    <property type="entry name" value="T2SSK_1st"/>
    <property type="match status" value="1"/>
</dbReference>
<evidence type="ECO:0000259" key="12">
    <source>
        <dbReference type="Pfam" id="PF03934"/>
    </source>
</evidence>
<dbReference type="InterPro" id="IPR005628">
    <property type="entry name" value="GspK"/>
</dbReference>
<dbReference type="InterPro" id="IPR049179">
    <property type="entry name" value="T2SSK_SAM-like_2nd"/>
</dbReference>
<dbReference type="SUPFAM" id="SSF158544">
    <property type="entry name" value="GspK insert domain-like"/>
    <property type="match status" value="1"/>
</dbReference>
<evidence type="ECO:0000313" key="15">
    <source>
        <dbReference type="Proteomes" id="UP000183529"/>
    </source>
</evidence>
<proteinExistence type="inferred from homology"/>
<comment type="caution">
    <text evidence="14">The sequence shown here is derived from an EMBL/GenBank/DDBJ whole genome shotgun (WGS) entry which is preliminary data.</text>
</comment>
<evidence type="ECO:0000259" key="13">
    <source>
        <dbReference type="Pfam" id="PF21687"/>
    </source>
</evidence>
<dbReference type="InterPro" id="IPR038072">
    <property type="entry name" value="GspK_central_sf"/>
</dbReference>
<keyword evidence="3 10" id="KW-0813">Transport</keyword>
<dbReference type="Proteomes" id="UP000183529">
    <property type="component" value="Unassembled WGS sequence"/>
</dbReference>
<evidence type="ECO:0000256" key="6">
    <source>
        <dbReference type="ARBA" id="ARBA00022692"/>
    </source>
</evidence>
<reference evidence="14 15" key="1">
    <citation type="submission" date="2016-10" db="EMBL/GenBank/DDBJ databases">
        <authorList>
            <person name="Varghese N."/>
            <person name="Submissions S."/>
        </authorList>
    </citation>
    <scope>NUCLEOTIDE SEQUENCE [LARGE SCALE GENOMIC DNA]</scope>
    <source>
        <strain evidence="14 15">LMG 22274</strain>
    </source>
</reference>
<dbReference type="GO" id="GO:0005886">
    <property type="term" value="C:plasma membrane"/>
    <property type="evidence" value="ECO:0007669"/>
    <property type="project" value="UniProtKB-SubCell"/>
</dbReference>
<evidence type="ECO:0000256" key="10">
    <source>
        <dbReference type="PIRNR" id="PIRNR002786"/>
    </source>
</evidence>
<keyword evidence="4 10" id="KW-1003">Cell membrane</keyword>
<dbReference type="NCBIfam" id="NF037980">
    <property type="entry name" value="T2SS_GspK"/>
    <property type="match status" value="1"/>
</dbReference>
<accession>A0AAQ1GLW6</accession>
<name>A0AAQ1GLW6_9BURK</name>
<feature type="domain" description="T2SS protein K second SAM-like" evidence="12">
    <location>
        <begin position="261"/>
        <end position="322"/>
    </location>
</feature>
<organism evidence="14 15">
    <name type="scientific">Paraburkholderia tropica</name>
    <dbReference type="NCBI Taxonomy" id="92647"/>
    <lineage>
        <taxon>Bacteria</taxon>
        <taxon>Pseudomonadati</taxon>
        <taxon>Pseudomonadota</taxon>
        <taxon>Betaproteobacteria</taxon>
        <taxon>Burkholderiales</taxon>
        <taxon>Burkholderiaceae</taxon>
        <taxon>Paraburkholderia</taxon>
    </lineage>
</organism>
<evidence type="ECO:0000256" key="2">
    <source>
        <dbReference type="ARBA" id="ARBA00007246"/>
    </source>
</evidence>
<protein>
    <recommendedName>
        <fullName evidence="10">Type II secretion system protein K</fullName>
    </recommendedName>
</protein>
<evidence type="ECO:0000256" key="11">
    <source>
        <dbReference type="SAM" id="MobiDB-lite"/>
    </source>
</evidence>
<keyword evidence="6" id="KW-0812">Transmembrane</keyword>
<feature type="compositionally biased region" description="Low complexity" evidence="11">
    <location>
        <begin position="185"/>
        <end position="202"/>
    </location>
</feature>
<dbReference type="PANTHER" id="PTHR38831">
    <property type="entry name" value="TYPE II SECRETION SYSTEM PROTEIN K"/>
    <property type="match status" value="1"/>
</dbReference>
<dbReference type="InterPro" id="IPR049031">
    <property type="entry name" value="T2SSK_SAM-like_1st"/>
</dbReference>
<comment type="similarity">
    <text evidence="2 10">Belongs to the GSP K family.</text>
</comment>
<sequence length="364" mass="39460">MPLKQRLKKRRERGAAIITALLVMALSAVMVSGIVWREQVQVRRIEDQRLIVQAQWVARGALDWTRLILHTEADTMPTATYLGGLWSTPVARTRLSHFLGGMENEGSGQVGSTWLSGSVEDAQSRFNLRSLVSNPSPGVLQVNVTQLEAFQRLLQLLGINQQLANKTALAVRSGLSHSATRFENASTSGGSASTAQSSQTQGDGDSFTDQPGIDDDNDEHSATASLLMTDVNALLDIPGFTPGAVARLRPFITVLPNATPVNMNTASAEVLAAIVPGMTLAKAQTFVAARQTVFFRNMSDVTLALEAAGMDGVSLDSSLYDVTTSYFFIHGSVQQERAEVDRTTLVWRDPQTHKTRIVRVQDAP</sequence>
<feature type="domain" description="T2SS protein K first SAM-like" evidence="13">
    <location>
        <begin position="124"/>
        <end position="257"/>
    </location>
</feature>
<evidence type="ECO:0000256" key="5">
    <source>
        <dbReference type="ARBA" id="ARBA00022519"/>
    </source>
</evidence>